<dbReference type="InterPro" id="IPR024571">
    <property type="entry name" value="ERAP1-like_C_dom"/>
</dbReference>
<dbReference type="EC" id="3.4.11.2" evidence="4"/>
<dbReference type="InterPro" id="IPR012778">
    <property type="entry name" value="Pept_M1_aminopeptidase"/>
</dbReference>
<comment type="cofactor">
    <cofactor evidence="2">
        <name>Zn(2+)</name>
        <dbReference type="ChEBI" id="CHEBI:29105"/>
    </cofactor>
</comment>
<dbReference type="GO" id="GO:0016020">
    <property type="term" value="C:membrane"/>
    <property type="evidence" value="ECO:0007669"/>
    <property type="project" value="TreeGrafter"/>
</dbReference>
<dbReference type="EMBL" id="FMIB01000002">
    <property type="protein sequence ID" value="SCL49874.1"/>
    <property type="molecule type" value="Genomic_DNA"/>
</dbReference>
<keyword evidence="6 17" id="KW-0031">Aminopeptidase</keyword>
<comment type="similarity">
    <text evidence="3">Belongs to the peptidase M1 family.</text>
</comment>
<keyword evidence="18" id="KW-1185">Reference proteome</keyword>
<evidence type="ECO:0000256" key="9">
    <source>
        <dbReference type="ARBA" id="ARBA00022801"/>
    </source>
</evidence>
<dbReference type="InterPro" id="IPR014782">
    <property type="entry name" value="Peptidase_M1_dom"/>
</dbReference>
<sequence>MAGAASLTQDEARERAALLTVERYDIAVDLTGMLAGGEFRATSTITFRCLTPGAGTFVDCVAEVEEATLNGEPIGPDTVRDGRIALTGLTERNTLVVTSVQRQTDRGSGVHRAVDPSDGMVYVWTTFEPDDARRAWACFDQPDLKAPFAITVTAPVDWTVLSNSGDPTVSEPSDGARTWAFPDTPPMSTYIPVVNAGPLHELRSQRGAYDLGLYARASLASMLDRDAEELFAITAAGLAFYGERFALPFPQRRYDQVFMPEFGGAMENYGCVTWSDVFVYREPPTFVERQLRAQVLLHEMAHMWFGDMVTMRWWDDLWLNESFADWACAWSAANATEFTGIWTTFLANDKQSAYLADKAPTTHPIRQPIADTDAAAATFDAITYPKGASVLKQLVAYVGEDRFVEGLRAYFRRHVWGNATLEDLFAELEGVSGRDLASWRKTWLETSGTDRLTLERHGDNLALRAVGPAGAEPRPHVLRIGLYDGREDTFTLRASAPVEVRAEFTPLSLDEADLVLLNDGDLTFASVRPEPSTLRTLVDRAGQLPTATARMLAVTTVWDMLTTGEVATEDFVRCATGALLRESTDAVVEPLLTLAVRAGEYWSPDSTRNELLASIADTCLALATDPAREQVALRTLARTATTPQQLSQLAERATTPDLRWRRLSRLAELGQVDPAEVDALEREDPNPDAWIKAVLVRAAQPTPEAKRAAWEALVEQRRVPAGMMREAGRAFWRPSAGDVLRPFADAYIAAVPSMHEGGMLWALVLSSGMFPAVGVDGSVADRLEETADREGVSALVSKSVRERVDELRRMLRARRG</sequence>
<dbReference type="GO" id="GO:0042277">
    <property type="term" value="F:peptide binding"/>
    <property type="evidence" value="ECO:0007669"/>
    <property type="project" value="TreeGrafter"/>
</dbReference>
<dbReference type="OrthoDB" id="100605at2"/>
<accession>A0A1C6U7B3</accession>
<evidence type="ECO:0000256" key="7">
    <source>
        <dbReference type="ARBA" id="ARBA00022670"/>
    </source>
</evidence>
<dbReference type="STRING" id="47854.GA0070603_0863"/>
<dbReference type="InterPro" id="IPR050344">
    <property type="entry name" value="Peptidase_M1_aminopeptidases"/>
</dbReference>
<dbReference type="GO" id="GO:0070006">
    <property type="term" value="F:metalloaminopeptidase activity"/>
    <property type="evidence" value="ECO:0007669"/>
    <property type="project" value="TreeGrafter"/>
</dbReference>
<evidence type="ECO:0000256" key="5">
    <source>
        <dbReference type="ARBA" id="ARBA00015611"/>
    </source>
</evidence>
<evidence type="ECO:0000259" key="15">
    <source>
        <dbReference type="Pfam" id="PF11838"/>
    </source>
</evidence>
<evidence type="ECO:0000259" key="16">
    <source>
        <dbReference type="Pfam" id="PF17900"/>
    </source>
</evidence>
<keyword evidence="8" id="KW-0479">Metal-binding</keyword>
<proteinExistence type="inferred from homology"/>
<feature type="domain" description="Peptidase M1 membrane alanine aminopeptidase" evidence="14">
    <location>
        <begin position="233"/>
        <end position="443"/>
    </location>
</feature>
<keyword evidence="7" id="KW-0645">Protease</keyword>
<dbReference type="GO" id="GO:0005737">
    <property type="term" value="C:cytoplasm"/>
    <property type="evidence" value="ECO:0007669"/>
    <property type="project" value="TreeGrafter"/>
</dbReference>
<feature type="domain" description="ERAP1-like C-terminal" evidence="15">
    <location>
        <begin position="514"/>
        <end position="808"/>
    </location>
</feature>
<evidence type="ECO:0000313" key="18">
    <source>
        <dbReference type="Proteomes" id="UP000198605"/>
    </source>
</evidence>
<evidence type="ECO:0000256" key="4">
    <source>
        <dbReference type="ARBA" id="ARBA00012564"/>
    </source>
</evidence>
<evidence type="ECO:0000256" key="12">
    <source>
        <dbReference type="ARBA" id="ARBA00029811"/>
    </source>
</evidence>
<dbReference type="Gene3D" id="2.60.40.1730">
    <property type="entry name" value="tricorn interacting facor f3 domain"/>
    <property type="match status" value="1"/>
</dbReference>
<dbReference type="InterPro" id="IPR045357">
    <property type="entry name" value="Aminopeptidase_N-like_N"/>
</dbReference>
<dbReference type="AlphaFoldDB" id="A0A1C6U7B3"/>
<evidence type="ECO:0000256" key="10">
    <source>
        <dbReference type="ARBA" id="ARBA00022833"/>
    </source>
</evidence>
<dbReference type="PRINTS" id="PR00756">
    <property type="entry name" value="ALADIPTASE"/>
</dbReference>
<evidence type="ECO:0000256" key="3">
    <source>
        <dbReference type="ARBA" id="ARBA00010136"/>
    </source>
</evidence>
<reference evidence="18" key="1">
    <citation type="submission" date="2016-06" db="EMBL/GenBank/DDBJ databases">
        <authorList>
            <person name="Varghese N."/>
            <person name="Submissions Spin"/>
        </authorList>
    </citation>
    <scope>NUCLEOTIDE SEQUENCE [LARGE SCALE GENOMIC DNA]</scope>
    <source>
        <strain evidence="18">DSM 44151</strain>
    </source>
</reference>
<evidence type="ECO:0000256" key="1">
    <source>
        <dbReference type="ARBA" id="ARBA00000098"/>
    </source>
</evidence>
<dbReference type="Gene3D" id="1.10.390.10">
    <property type="entry name" value="Neutral Protease Domain 2"/>
    <property type="match status" value="1"/>
</dbReference>
<dbReference type="GO" id="GO:0043171">
    <property type="term" value="P:peptide catabolic process"/>
    <property type="evidence" value="ECO:0007669"/>
    <property type="project" value="TreeGrafter"/>
</dbReference>
<dbReference type="InterPro" id="IPR027268">
    <property type="entry name" value="Peptidase_M4/M1_CTD_sf"/>
</dbReference>
<evidence type="ECO:0000256" key="6">
    <source>
        <dbReference type="ARBA" id="ARBA00022438"/>
    </source>
</evidence>
<dbReference type="InterPro" id="IPR042097">
    <property type="entry name" value="Aminopeptidase_N-like_N_sf"/>
</dbReference>
<comment type="catalytic activity">
    <reaction evidence="1">
        <text>Release of an N-terminal amino acid, Xaa-|-Yaa- from a peptide, amide or arylamide. Xaa is preferably Ala, but may be most amino acids including Pro (slow action). When a terminal hydrophobic residue is followed by a prolyl residue, the two may be released as an intact Xaa-Pro dipeptide.</text>
        <dbReference type="EC" id="3.4.11.2"/>
    </reaction>
</comment>
<dbReference type="SUPFAM" id="SSF55486">
    <property type="entry name" value="Metalloproteases ('zincins'), catalytic domain"/>
    <property type="match status" value="1"/>
</dbReference>
<evidence type="ECO:0000256" key="13">
    <source>
        <dbReference type="ARBA" id="ARBA00031533"/>
    </source>
</evidence>
<dbReference type="Pfam" id="PF01433">
    <property type="entry name" value="Peptidase_M1"/>
    <property type="match status" value="1"/>
</dbReference>
<evidence type="ECO:0000313" key="17">
    <source>
        <dbReference type="EMBL" id="SCL49874.1"/>
    </source>
</evidence>
<dbReference type="GO" id="GO:0008270">
    <property type="term" value="F:zinc ion binding"/>
    <property type="evidence" value="ECO:0007669"/>
    <property type="project" value="InterPro"/>
</dbReference>
<dbReference type="GeneID" id="43277538"/>
<dbReference type="PANTHER" id="PTHR11533">
    <property type="entry name" value="PROTEASE M1 ZINC METALLOPROTEASE"/>
    <property type="match status" value="1"/>
</dbReference>
<dbReference type="NCBIfam" id="TIGR02412">
    <property type="entry name" value="pepN_strep_liv"/>
    <property type="match status" value="1"/>
</dbReference>
<dbReference type="CDD" id="cd09602">
    <property type="entry name" value="M1_APN"/>
    <property type="match status" value="1"/>
</dbReference>
<dbReference type="Pfam" id="PF11838">
    <property type="entry name" value="ERAP1_C"/>
    <property type="match status" value="1"/>
</dbReference>
<organism evidence="17 18">
    <name type="scientific">Micromonospora chersina</name>
    <dbReference type="NCBI Taxonomy" id="47854"/>
    <lineage>
        <taxon>Bacteria</taxon>
        <taxon>Bacillati</taxon>
        <taxon>Actinomycetota</taxon>
        <taxon>Actinomycetes</taxon>
        <taxon>Micromonosporales</taxon>
        <taxon>Micromonosporaceae</taxon>
        <taxon>Micromonospora</taxon>
    </lineage>
</organism>
<dbReference type="GO" id="GO:0006508">
    <property type="term" value="P:proteolysis"/>
    <property type="evidence" value="ECO:0007669"/>
    <property type="project" value="UniProtKB-KW"/>
</dbReference>
<evidence type="ECO:0000256" key="2">
    <source>
        <dbReference type="ARBA" id="ARBA00001947"/>
    </source>
</evidence>
<dbReference type="PANTHER" id="PTHR11533:SF174">
    <property type="entry name" value="PUROMYCIN-SENSITIVE AMINOPEPTIDASE-RELATED"/>
    <property type="match status" value="1"/>
</dbReference>
<keyword evidence="11" id="KW-0482">Metalloprotease</keyword>
<name>A0A1C6U7B3_9ACTN</name>
<dbReference type="GO" id="GO:0016285">
    <property type="term" value="F:alanyl aminopeptidase activity"/>
    <property type="evidence" value="ECO:0007669"/>
    <property type="project" value="UniProtKB-EC"/>
</dbReference>
<feature type="domain" description="Aminopeptidase N-like N-terminal" evidence="16">
    <location>
        <begin position="120"/>
        <end position="191"/>
    </location>
</feature>
<dbReference type="Pfam" id="PF17900">
    <property type="entry name" value="Peptidase_M1_N"/>
    <property type="match status" value="1"/>
</dbReference>
<keyword evidence="9" id="KW-0378">Hydrolase</keyword>
<protein>
    <recommendedName>
        <fullName evidence="5">Aminopeptidase N</fullName>
        <ecNumber evidence="4">3.4.11.2</ecNumber>
    </recommendedName>
    <alternativeName>
        <fullName evidence="12">Alanine aminopeptidase</fullName>
    </alternativeName>
    <alternativeName>
        <fullName evidence="13">Lysyl aminopeptidase</fullName>
    </alternativeName>
</protein>
<gene>
    <name evidence="17" type="ORF">GA0070603_0863</name>
</gene>
<dbReference type="Proteomes" id="UP000198605">
    <property type="component" value="Unassembled WGS sequence"/>
</dbReference>
<evidence type="ECO:0000256" key="8">
    <source>
        <dbReference type="ARBA" id="ARBA00022723"/>
    </source>
</evidence>
<evidence type="ECO:0000259" key="14">
    <source>
        <dbReference type="Pfam" id="PF01433"/>
    </source>
</evidence>
<dbReference type="InterPro" id="IPR001930">
    <property type="entry name" value="Peptidase_M1"/>
</dbReference>
<dbReference type="GO" id="GO:0005615">
    <property type="term" value="C:extracellular space"/>
    <property type="evidence" value="ECO:0007669"/>
    <property type="project" value="TreeGrafter"/>
</dbReference>
<evidence type="ECO:0000256" key="11">
    <source>
        <dbReference type="ARBA" id="ARBA00023049"/>
    </source>
</evidence>
<dbReference type="SUPFAM" id="SSF63737">
    <property type="entry name" value="Leukotriene A4 hydrolase N-terminal domain"/>
    <property type="match status" value="1"/>
</dbReference>
<keyword evidence="10" id="KW-0862">Zinc</keyword>
<dbReference type="RefSeq" id="WP_091307436.1">
    <property type="nucleotide sequence ID" value="NZ_FMIB01000002.1"/>
</dbReference>